<protein>
    <submittedName>
        <fullName evidence="2">DUF4976 domain-containing protein</fullName>
    </submittedName>
</protein>
<accession>A0ABT6TAI1</accession>
<name>A0ABT6TAI1_9BACL</name>
<keyword evidence="3" id="KW-1185">Reference proteome</keyword>
<dbReference type="InterPro" id="IPR051849">
    <property type="entry name" value="GAG-degrading_sulfatase"/>
</dbReference>
<proteinExistence type="predicted"/>
<reference evidence="2" key="1">
    <citation type="submission" date="2023-04" db="EMBL/GenBank/DDBJ databases">
        <title>Comparative genomic analysis of Cohnella hashimotonis sp. nov., isolated from the International Space Station.</title>
        <authorList>
            <person name="Venkateswaran K."/>
            <person name="Simpson A."/>
        </authorList>
    </citation>
    <scope>NUCLEOTIDE SEQUENCE</scope>
    <source>
        <strain evidence="2">F6_2S_P_1</strain>
    </source>
</reference>
<dbReference type="PANTHER" id="PTHR46615">
    <property type="entry name" value="ARYLSULFATASE K"/>
    <property type="match status" value="1"/>
</dbReference>
<gene>
    <name evidence="2" type="ORF">KB449_02650</name>
</gene>
<dbReference type="EMBL" id="JAGRPV010000001">
    <property type="protein sequence ID" value="MDI4643837.1"/>
    <property type="molecule type" value="Genomic_DNA"/>
</dbReference>
<sequence length="141" mass="15799">MIVRGPGILPGQRVSALMEHVDIVPTLIDAAGLERASGLLGASLMETLRGRSAGVRDSAMTAYDAHDRGISTKCLRTSRYKLVVFAGETYGELYDLQEDPGENRNLFEDPASRELRRRMMELLVQRMIRDQDPLPVRQANW</sequence>
<comment type="caution">
    <text evidence="2">The sequence shown here is derived from an EMBL/GenBank/DDBJ whole genome shotgun (WGS) entry which is preliminary data.</text>
</comment>
<evidence type="ECO:0000313" key="3">
    <source>
        <dbReference type="Proteomes" id="UP001161691"/>
    </source>
</evidence>
<evidence type="ECO:0000313" key="2">
    <source>
        <dbReference type="EMBL" id="MDI4643837.1"/>
    </source>
</evidence>
<dbReference type="PANTHER" id="PTHR46615:SF1">
    <property type="entry name" value="ARYLSULFATASE K"/>
    <property type="match status" value="1"/>
</dbReference>
<dbReference type="InterPro" id="IPR017850">
    <property type="entry name" value="Alkaline_phosphatase_core_sf"/>
</dbReference>
<organism evidence="2 3">
    <name type="scientific">Cohnella hashimotonis</name>
    <dbReference type="NCBI Taxonomy" id="2826895"/>
    <lineage>
        <taxon>Bacteria</taxon>
        <taxon>Bacillati</taxon>
        <taxon>Bacillota</taxon>
        <taxon>Bacilli</taxon>
        <taxon>Bacillales</taxon>
        <taxon>Paenibacillaceae</taxon>
        <taxon>Cohnella</taxon>
    </lineage>
</organism>
<evidence type="ECO:0000259" key="1">
    <source>
        <dbReference type="Pfam" id="PF16347"/>
    </source>
</evidence>
<dbReference type="SUPFAM" id="SSF53649">
    <property type="entry name" value="Alkaline phosphatase-like"/>
    <property type="match status" value="1"/>
</dbReference>
<feature type="domain" description="N-sulphoglucosamine sulphohydrolase C-terminal" evidence="1">
    <location>
        <begin position="1"/>
        <end position="125"/>
    </location>
</feature>
<dbReference type="Gene3D" id="3.40.720.10">
    <property type="entry name" value="Alkaline Phosphatase, subunit A"/>
    <property type="match status" value="1"/>
</dbReference>
<dbReference type="Proteomes" id="UP001161691">
    <property type="component" value="Unassembled WGS sequence"/>
</dbReference>
<dbReference type="Pfam" id="PF16347">
    <property type="entry name" value="SGSH_C"/>
    <property type="match status" value="1"/>
</dbReference>
<dbReference type="InterPro" id="IPR032506">
    <property type="entry name" value="SGSH_C"/>
</dbReference>